<accession>A0ABT4YWX3</accession>
<evidence type="ECO:0000313" key="2">
    <source>
        <dbReference type="EMBL" id="MDB1125488.1"/>
    </source>
</evidence>
<dbReference type="InterPro" id="IPR003343">
    <property type="entry name" value="Big_2"/>
</dbReference>
<evidence type="ECO:0000313" key="3">
    <source>
        <dbReference type="Proteomes" id="UP001210678"/>
    </source>
</evidence>
<feature type="domain" description="BIG2" evidence="1">
    <location>
        <begin position="422"/>
        <end position="511"/>
    </location>
</feature>
<organism evidence="2 3">
    <name type="scientific">Vibrio algarum</name>
    <dbReference type="NCBI Taxonomy" id="3020714"/>
    <lineage>
        <taxon>Bacteria</taxon>
        <taxon>Pseudomonadati</taxon>
        <taxon>Pseudomonadota</taxon>
        <taxon>Gammaproteobacteria</taxon>
        <taxon>Vibrionales</taxon>
        <taxon>Vibrionaceae</taxon>
        <taxon>Vibrio</taxon>
    </lineage>
</organism>
<comment type="caution">
    <text evidence="2">The sequence shown here is derived from an EMBL/GenBank/DDBJ whole genome shotgun (WGS) entry which is preliminary data.</text>
</comment>
<dbReference type="PROSITE" id="PS51257">
    <property type="entry name" value="PROKAR_LIPOPROTEIN"/>
    <property type="match status" value="1"/>
</dbReference>
<reference evidence="2 3" key="1">
    <citation type="submission" date="2023-01" db="EMBL/GenBank/DDBJ databases">
        <title>Vibrio sp. KJ40-1 sp.nov, isolated from marine algae.</title>
        <authorList>
            <person name="Butt M."/>
            <person name="Kim J.M.J."/>
            <person name="Jeon C.O.C."/>
        </authorList>
    </citation>
    <scope>NUCLEOTIDE SEQUENCE [LARGE SCALE GENOMIC DNA]</scope>
    <source>
        <strain evidence="2 3">KJ40-1</strain>
    </source>
</reference>
<dbReference type="InterPro" id="IPR008964">
    <property type="entry name" value="Invasin/intimin_cell_adhesion"/>
</dbReference>
<proteinExistence type="predicted"/>
<feature type="domain" description="BIG2" evidence="1">
    <location>
        <begin position="326"/>
        <end position="415"/>
    </location>
</feature>
<gene>
    <name evidence="2" type="ORF">PGX00_18235</name>
</gene>
<dbReference type="EMBL" id="JAQLOI010000003">
    <property type="protein sequence ID" value="MDB1125488.1"/>
    <property type="molecule type" value="Genomic_DNA"/>
</dbReference>
<keyword evidence="3" id="KW-1185">Reference proteome</keyword>
<name>A0ABT4YWX3_9VIBR</name>
<feature type="domain" description="BIG2" evidence="1">
    <location>
        <begin position="228"/>
        <end position="319"/>
    </location>
</feature>
<dbReference type="SMART" id="SM00635">
    <property type="entry name" value="BID_2"/>
    <property type="match status" value="5"/>
</dbReference>
<dbReference type="Gene3D" id="2.60.40.1080">
    <property type="match status" value="6"/>
</dbReference>
<dbReference type="Proteomes" id="UP001210678">
    <property type="component" value="Unassembled WGS sequence"/>
</dbReference>
<feature type="domain" description="BIG2" evidence="1">
    <location>
        <begin position="134"/>
        <end position="223"/>
    </location>
</feature>
<dbReference type="SUPFAM" id="SSF49373">
    <property type="entry name" value="Invasin/intimin cell-adhesion fragments"/>
    <property type="match status" value="5"/>
</dbReference>
<evidence type="ECO:0000259" key="1">
    <source>
        <dbReference type="SMART" id="SM00635"/>
    </source>
</evidence>
<protein>
    <submittedName>
        <fullName evidence="2">Ig-like domain-containing protein</fullName>
    </submittedName>
</protein>
<dbReference type="RefSeq" id="WP_272139248.1">
    <property type="nucleotide sequence ID" value="NZ_JAQLOI010000003.1"/>
</dbReference>
<sequence length="744" mass="78933">MTDKTSYKTIIIVFVLAFLTACNSDNNGLPKQAERLTDIVDVLVLPENSSIPIGLSEQLSAEITLLDGRVIDVTQADNVNWSSSDKNIATVSNDFEDKGKVTGHSIGKVTITASGVDNGQRVSGTAQVEVSNLVVTQLQVTSTNPSVPIGLTQNLVAEVTLSNGQVIDVTQDDAITWASDDVSIASVSNEAGTKGQITGISKGTVIITASGTANGQSFIGTVEIEITDVVIIHLNLEVAESHLPIGLSENLRAIATLSNNDIIDVTNSETVQWSSNDVSIAKVDNIGPTKGMLTGINKGTVIVTASGMANKKSFTSSVQIEVTDAIVTTLRITQEQVSLASGLTRLLFAEATMSDGEILDVSTNKALSWSSSDTSIASVSNGEDNQGELSGLAPGFVTITATGMANNNLFTDSIQVEITDAIVTQLTIETPDSSLPTGLNLFLTAKVTLSDGEKVNVTDNDAISWSSSDLTTASVSNNQADKGMISGLNQGNVSITASGTANGQFFSDTIEIIITEPILQKLELNVSSVRVTEYFGVQLTALAIYSDGHSYDATATSQWHSDSTDLLITNGKVSTLNLVDGQEAQVSASYLGVESEPASVTMVESEVSQTMGLETAYTDDISADLNQQLKFRGGSVINGIYDATSDIRLAGGTGTYSVDSSPFFADQMLVNNVSYLKGFVGKIRSEEDQLQILEWDEGTPRSVGYWYTEEWSEVFIHNEVLGIIVYKSSPEEAADVTGMQFIYR</sequence>
<dbReference type="Pfam" id="PF02368">
    <property type="entry name" value="Big_2"/>
    <property type="match status" value="3"/>
</dbReference>
<feature type="domain" description="BIG2" evidence="1">
    <location>
        <begin position="38"/>
        <end position="126"/>
    </location>
</feature>